<dbReference type="EMBL" id="JBHSHB010000016">
    <property type="protein sequence ID" value="MFC4690800.1"/>
    <property type="molecule type" value="Genomic_DNA"/>
</dbReference>
<evidence type="ECO:0000256" key="1">
    <source>
        <dbReference type="SAM" id="MobiDB-lite"/>
    </source>
</evidence>
<evidence type="ECO:0000259" key="3">
    <source>
        <dbReference type="Pfam" id="PF09413"/>
    </source>
</evidence>
<feature type="region of interest" description="Disordered" evidence="1">
    <location>
        <begin position="90"/>
        <end position="115"/>
    </location>
</feature>
<protein>
    <submittedName>
        <fullName evidence="4">Signal transducing protein</fullName>
    </submittedName>
</protein>
<evidence type="ECO:0000313" key="5">
    <source>
        <dbReference type="Proteomes" id="UP001595878"/>
    </source>
</evidence>
<dbReference type="Pfam" id="PF09413">
    <property type="entry name" value="DUF2007"/>
    <property type="match status" value="1"/>
</dbReference>
<keyword evidence="5" id="KW-1185">Reference proteome</keyword>
<evidence type="ECO:0000256" key="2">
    <source>
        <dbReference type="SAM" id="Phobius"/>
    </source>
</evidence>
<keyword evidence="2" id="KW-1133">Transmembrane helix</keyword>
<dbReference type="InterPro" id="IPR018551">
    <property type="entry name" value="DUF2007"/>
</dbReference>
<feature type="compositionally biased region" description="Low complexity" evidence="1">
    <location>
        <begin position="90"/>
        <end position="99"/>
    </location>
</feature>
<accession>A0ABV9LB44</accession>
<reference evidence="5" key="1">
    <citation type="journal article" date="2019" name="Int. J. Syst. Evol. Microbiol.">
        <title>The Global Catalogue of Microorganisms (GCM) 10K type strain sequencing project: providing services to taxonomists for standard genome sequencing and annotation.</title>
        <authorList>
            <consortium name="The Broad Institute Genomics Platform"/>
            <consortium name="The Broad Institute Genome Sequencing Center for Infectious Disease"/>
            <person name="Wu L."/>
            <person name="Ma J."/>
        </authorList>
    </citation>
    <scope>NUCLEOTIDE SEQUENCE [LARGE SCALE GENOMIC DNA]</scope>
    <source>
        <strain evidence="5">CGMCC 4.7427</strain>
    </source>
</reference>
<keyword evidence="2" id="KW-0812">Transmembrane</keyword>
<feature type="transmembrane region" description="Helical" evidence="2">
    <location>
        <begin position="146"/>
        <end position="168"/>
    </location>
</feature>
<dbReference type="RefSeq" id="WP_380034113.1">
    <property type="nucleotide sequence ID" value="NZ_JBHSHB010000016.1"/>
</dbReference>
<name>A0ABV9LB44_9FLAO</name>
<feature type="domain" description="DUF2007" evidence="3">
    <location>
        <begin position="13"/>
        <end position="73"/>
    </location>
</feature>
<evidence type="ECO:0000313" key="4">
    <source>
        <dbReference type="EMBL" id="MFC4690800.1"/>
    </source>
</evidence>
<sequence length="172" mass="19409">MSILPDSRYEKIHTGSAIETKRLQIILEEKGIPSILRDDNESAKLAGYALGSPDQSRLLVDKEHLVKAKHIVAATLEDFKTNALTDDELNSLSQEESQSTPIKTINRNTTEKKKPGVSPGRLIFYVLFLLYSLWRLSPLLKGEELPMLRIIISGALSIFCIYMLISYFTNKK</sequence>
<organism evidence="4 5">
    <name type="scientific">Dokdonia genika</name>
    <dbReference type="NCBI Taxonomy" id="308113"/>
    <lineage>
        <taxon>Bacteria</taxon>
        <taxon>Pseudomonadati</taxon>
        <taxon>Bacteroidota</taxon>
        <taxon>Flavobacteriia</taxon>
        <taxon>Flavobacteriales</taxon>
        <taxon>Flavobacteriaceae</taxon>
        <taxon>Dokdonia</taxon>
    </lineage>
</organism>
<proteinExistence type="predicted"/>
<keyword evidence="2" id="KW-0472">Membrane</keyword>
<dbReference type="Proteomes" id="UP001595878">
    <property type="component" value="Unassembled WGS sequence"/>
</dbReference>
<feature type="transmembrane region" description="Helical" evidence="2">
    <location>
        <begin position="122"/>
        <end position="140"/>
    </location>
</feature>
<comment type="caution">
    <text evidence="4">The sequence shown here is derived from an EMBL/GenBank/DDBJ whole genome shotgun (WGS) entry which is preliminary data.</text>
</comment>
<gene>
    <name evidence="4" type="ORF">ACFO5T_10210</name>
</gene>